<dbReference type="Pfam" id="PF01541">
    <property type="entry name" value="GIY-YIG"/>
    <property type="match status" value="1"/>
</dbReference>
<dbReference type="InterPro" id="IPR035901">
    <property type="entry name" value="GIY-YIG_endonuc_sf"/>
</dbReference>
<organism evidence="3 4">
    <name type="scientific">Glaciihabitans arcticus</name>
    <dbReference type="NCBI Taxonomy" id="2668039"/>
    <lineage>
        <taxon>Bacteria</taxon>
        <taxon>Bacillati</taxon>
        <taxon>Actinomycetota</taxon>
        <taxon>Actinomycetes</taxon>
        <taxon>Micrococcales</taxon>
        <taxon>Microbacteriaceae</taxon>
        <taxon>Glaciihabitans</taxon>
    </lineage>
</organism>
<evidence type="ECO:0000259" key="2">
    <source>
        <dbReference type="PROSITE" id="PS50164"/>
    </source>
</evidence>
<evidence type="ECO:0000313" key="3">
    <source>
        <dbReference type="EMBL" id="TBN56036.1"/>
    </source>
</evidence>
<dbReference type="SUPFAM" id="SSF82771">
    <property type="entry name" value="GIY-YIG endonuclease"/>
    <property type="match status" value="1"/>
</dbReference>
<dbReference type="PROSITE" id="PS50164">
    <property type="entry name" value="GIY_YIG"/>
    <property type="match status" value="1"/>
</dbReference>
<dbReference type="Gene3D" id="3.40.1440.10">
    <property type="entry name" value="GIY-YIG endonuclease"/>
    <property type="match status" value="1"/>
</dbReference>
<keyword evidence="4" id="KW-1185">Reference proteome</keyword>
<dbReference type="CDD" id="cd10456">
    <property type="entry name" value="GIY-YIG_UPF0213"/>
    <property type="match status" value="1"/>
</dbReference>
<dbReference type="EMBL" id="SISG01000001">
    <property type="protein sequence ID" value="TBN56036.1"/>
    <property type="molecule type" value="Genomic_DNA"/>
</dbReference>
<name>A0A4Q9GMW5_9MICO</name>
<dbReference type="PANTHER" id="PTHR34477">
    <property type="entry name" value="UPF0213 PROTEIN YHBQ"/>
    <property type="match status" value="1"/>
</dbReference>
<sequence>MAFMYILRCADGSYYVGSTRNSLDHRLWQHSTGNGCKYTSTRLPIELVYAEEYDRVSDAYAREKQVQGWSRRKREALIAGEYDALIGLSRKVFPKA</sequence>
<protein>
    <submittedName>
        <fullName evidence="3">GIY-YIG nuclease family protein</fullName>
    </submittedName>
</protein>
<dbReference type="InterPro" id="IPR050190">
    <property type="entry name" value="UPF0213_domain"/>
</dbReference>
<dbReference type="Proteomes" id="UP000294194">
    <property type="component" value="Unassembled WGS sequence"/>
</dbReference>
<reference evidence="4" key="1">
    <citation type="submission" date="2019-02" db="EMBL/GenBank/DDBJ databases">
        <title>Glaciihabitans arcticus sp. nov., a psychrotolerant bacterium isolated from polar soil.</title>
        <authorList>
            <person name="Dahal R.H."/>
        </authorList>
    </citation>
    <scope>NUCLEOTIDE SEQUENCE [LARGE SCALE GENOMIC DNA]</scope>
    <source>
        <strain evidence="4">RP-3-7</strain>
    </source>
</reference>
<feature type="domain" description="GIY-YIG" evidence="2">
    <location>
        <begin position="1"/>
        <end position="76"/>
    </location>
</feature>
<evidence type="ECO:0000313" key="4">
    <source>
        <dbReference type="Proteomes" id="UP000294194"/>
    </source>
</evidence>
<accession>A0A4Q9GMW5</accession>
<dbReference type="PANTHER" id="PTHR34477:SF1">
    <property type="entry name" value="UPF0213 PROTEIN YHBQ"/>
    <property type="match status" value="1"/>
</dbReference>
<dbReference type="InterPro" id="IPR000305">
    <property type="entry name" value="GIY-YIG_endonuc"/>
</dbReference>
<comment type="similarity">
    <text evidence="1">Belongs to the UPF0213 family.</text>
</comment>
<proteinExistence type="inferred from homology"/>
<comment type="caution">
    <text evidence="3">The sequence shown here is derived from an EMBL/GenBank/DDBJ whole genome shotgun (WGS) entry which is preliminary data.</text>
</comment>
<evidence type="ECO:0000256" key="1">
    <source>
        <dbReference type="ARBA" id="ARBA00007435"/>
    </source>
</evidence>
<dbReference type="AlphaFoldDB" id="A0A4Q9GMW5"/>
<gene>
    <name evidence="3" type="ORF">EYE40_00725</name>
</gene>